<accession>A0A6C0E778</accession>
<dbReference type="AlphaFoldDB" id="A0A6C0E778"/>
<organism evidence="2">
    <name type="scientific">viral metagenome</name>
    <dbReference type="NCBI Taxonomy" id="1070528"/>
    <lineage>
        <taxon>unclassified sequences</taxon>
        <taxon>metagenomes</taxon>
        <taxon>organismal metagenomes</taxon>
    </lineage>
</organism>
<reference evidence="2" key="1">
    <citation type="journal article" date="2020" name="Nature">
        <title>Giant virus diversity and host interactions through global metagenomics.</title>
        <authorList>
            <person name="Schulz F."/>
            <person name="Roux S."/>
            <person name="Paez-Espino D."/>
            <person name="Jungbluth S."/>
            <person name="Walsh D.A."/>
            <person name="Denef V.J."/>
            <person name="McMahon K.D."/>
            <person name="Konstantinidis K.T."/>
            <person name="Eloe-Fadrosh E.A."/>
            <person name="Kyrpides N.C."/>
            <person name="Woyke T."/>
        </authorList>
    </citation>
    <scope>NUCLEOTIDE SEQUENCE</scope>
    <source>
        <strain evidence="2">GVMAG-M-3300023179-132</strain>
    </source>
</reference>
<sequence length="123" mass="14704">MHFCGNCNNMYYIRIDEANSNKLIYYCRNCQNTDESLAVENVNVLKMQVKQEEQSFKHIINQYTKLDPTLPRCDNIMCPNKECLTNTKNKPREIIYLRYDDKNMKYVYLCSECDFAWKTSDKV</sequence>
<evidence type="ECO:0000259" key="1">
    <source>
        <dbReference type="Pfam" id="PF02150"/>
    </source>
</evidence>
<evidence type="ECO:0000313" key="2">
    <source>
        <dbReference type="EMBL" id="QHT24109.1"/>
    </source>
</evidence>
<feature type="domain" description="DNA-directed RNA polymerase II subunit RPB9-like zinc ribbon" evidence="1">
    <location>
        <begin position="1"/>
        <end position="32"/>
    </location>
</feature>
<dbReference type="EMBL" id="MN739739">
    <property type="protein sequence ID" value="QHT24109.1"/>
    <property type="molecule type" value="Genomic_DNA"/>
</dbReference>
<dbReference type="InterPro" id="IPR001529">
    <property type="entry name" value="Zn_ribbon_RPB9"/>
</dbReference>
<name>A0A6C0E778_9ZZZZ</name>
<proteinExistence type="predicted"/>
<protein>
    <recommendedName>
        <fullName evidence="1">DNA-directed RNA polymerase II subunit RPB9-like zinc ribbon domain-containing protein</fullName>
    </recommendedName>
</protein>
<dbReference type="Gene3D" id="2.20.25.10">
    <property type="match status" value="2"/>
</dbReference>
<dbReference type="SUPFAM" id="SSF57783">
    <property type="entry name" value="Zinc beta-ribbon"/>
    <property type="match status" value="1"/>
</dbReference>
<dbReference type="GO" id="GO:0006351">
    <property type="term" value="P:DNA-templated transcription"/>
    <property type="evidence" value="ECO:0007669"/>
    <property type="project" value="InterPro"/>
</dbReference>
<dbReference type="Pfam" id="PF02150">
    <property type="entry name" value="Zn_ribbon_RPB9"/>
    <property type="match status" value="1"/>
</dbReference>